<dbReference type="GO" id="GO:0020037">
    <property type="term" value="F:heme binding"/>
    <property type="evidence" value="ECO:0007669"/>
    <property type="project" value="InterPro"/>
</dbReference>
<protein>
    <recommendedName>
        <fullName evidence="4">Cytochrome P450 domain-containing protein</fullName>
    </recommendedName>
</protein>
<feature type="transmembrane region" description="Helical" evidence="1">
    <location>
        <begin position="25"/>
        <end position="43"/>
    </location>
</feature>
<keyword evidence="1" id="KW-0812">Transmembrane</keyword>
<dbReference type="GO" id="GO:0016705">
    <property type="term" value="F:oxidoreductase activity, acting on paired donors, with incorporation or reduction of molecular oxygen"/>
    <property type="evidence" value="ECO:0007669"/>
    <property type="project" value="InterPro"/>
</dbReference>
<sequence length="159" mass="17759">MNMTNFTTTCFSLVLQRFAISHDNHLYYALLGVLGVVGVLVLSRTAKNGSNISDLDGPVPSSTIWGNTEDVFDAETALDFQDKLMDTYGSVCRIKGPFGADELWVSDPRALQDILVKGHNDFREPGWLMTWLRLVFGPVVPTVYGHQHEVQRKVCVNSR</sequence>
<evidence type="ECO:0008006" key="4">
    <source>
        <dbReference type="Google" id="ProtNLM"/>
    </source>
</evidence>
<evidence type="ECO:0000313" key="3">
    <source>
        <dbReference type="Proteomes" id="UP000059188"/>
    </source>
</evidence>
<reference evidence="2 3" key="1">
    <citation type="submission" date="2014-11" db="EMBL/GenBank/DDBJ databases">
        <authorList>
            <person name="Wibberg Daniel"/>
        </authorList>
    </citation>
    <scope>NUCLEOTIDE SEQUENCE [LARGE SCALE GENOMIC DNA]</scope>
    <source>
        <strain evidence="2">Rhizoctonia solani AG1-IB 7/3/14</strain>
    </source>
</reference>
<accession>A0A0B7F6V8</accession>
<dbReference type="EMBL" id="LN679111">
    <property type="protein sequence ID" value="CEL53280.1"/>
    <property type="molecule type" value="Genomic_DNA"/>
</dbReference>
<evidence type="ECO:0000256" key="1">
    <source>
        <dbReference type="SAM" id="Phobius"/>
    </source>
</evidence>
<dbReference type="GO" id="GO:0004497">
    <property type="term" value="F:monooxygenase activity"/>
    <property type="evidence" value="ECO:0007669"/>
    <property type="project" value="InterPro"/>
</dbReference>
<dbReference type="GO" id="GO:0005506">
    <property type="term" value="F:iron ion binding"/>
    <property type="evidence" value="ECO:0007669"/>
    <property type="project" value="InterPro"/>
</dbReference>
<dbReference type="Gene3D" id="1.10.630.10">
    <property type="entry name" value="Cytochrome P450"/>
    <property type="match status" value="1"/>
</dbReference>
<keyword evidence="1" id="KW-0472">Membrane</keyword>
<keyword evidence="3" id="KW-1185">Reference proteome</keyword>
<organism evidence="2 3">
    <name type="scientific">Thanatephorus cucumeris (strain AG1-IB / isolate 7/3/14)</name>
    <name type="common">Lettuce bottom rot fungus</name>
    <name type="synonym">Rhizoctonia solani</name>
    <dbReference type="NCBI Taxonomy" id="1108050"/>
    <lineage>
        <taxon>Eukaryota</taxon>
        <taxon>Fungi</taxon>
        <taxon>Dikarya</taxon>
        <taxon>Basidiomycota</taxon>
        <taxon>Agaricomycotina</taxon>
        <taxon>Agaricomycetes</taxon>
        <taxon>Cantharellales</taxon>
        <taxon>Ceratobasidiaceae</taxon>
        <taxon>Rhizoctonia</taxon>
        <taxon>Rhizoctonia solani AG-1</taxon>
    </lineage>
</organism>
<dbReference type="AlphaFoldDB" id="A0A0B7F6V8"/>
<gene>
    <name evidence="2" type="ORF">RSOLAG1IB_06247</name>
</gene>
<dbReference type="OrthoDB" id="1470350at2759"/>
<name>A0A0B7F6V8_THACB</name>
<dbReference type="SUPFAM" id="SSF48264">
    <property type="entry name" value="Cytochrome P450"/>
    <property type="match status" value="1"/>
</dbReference>
<keyword evidence="1" id="KW-1133">Transmembrane helix</keyword>
<evidence type="ECO:0000313" key="2">
    <source>
        <dbReference type="EMBL" id="CEL53280.1"/>
    </source>
</evidence>
<dbReference type="InterPro" id="IPR036396">
    <property type="entry name" value="Cyt_P450_sf"/>
</dbReference>
<proteinExistence type="predicted"/>
<dbReference type="Proteomes" id="UP000059188">
    <property type="component" value="Unassembled WGS sequence"/>
</dbReference>